<keyword evidence="3 5" id="KW-1133">Transmembrane helix</keyword>
<dbReference type="GO" id="GO:0016020">
    <property type="term" value="C:membrane"/>
    <property type="evidence" value="ECO:0007669"/>
    <property type="project" value="UniProtKB-SubCell"/>
</dbReference>
<dbReference type="EMBL" id="CAICTM010000363">
    <property type="protein sequence ID" value="CAB9508875.1"/>
    <property type="molecule type" value="Genomic_DNA"/>
</dbReference>
<feature type="transmembrane region" description="Helical" evidence="5">
    <location>
        <begin position="301"/>
        <end position="324"/>
    </location>
</feature>
<reference evidence="6" key="1">
    <citation type="submission" date="2020-06" db="EMBL/GenBank/DDBJ databases">
        <authorList>
            <consortium name="Plant Systems Biology data submission"/>
        </authorList>
    </citation>
    <scope>NUCLEOTIDE SEQUENCE</scope>
    <source>
        <strain evidence="6">D6</strain>
    </source>
</reference>
<evidence type="ECO:0000256" key="1">
    <source>
        <dbReference type="ARBA" id="ARBA00004141"/>
    </source>
</evidence>
<dbReference type="Gene3D" id="1.20.1280.290">
    <property type="match status" value="1"/>
</dbReference>
<keyword evidence="4 5" id="KW-0472">Membrane</keyword>
<dbReference type="OrthoDB" id="19344at2759"/>
<feature type="transmembrane region" description="Helical" evidence="5">
    <location>
        <begin position="239"/>
        <end position="260"/>
    </location>
</feature>
<keyword evidence="2 5" id="KW-0812">Transmembrane</keyword>
<comment type="subcellular location">
    <subcellularLocation>
        <location evidence="1">Membrane</location>
        <topology evidence="1">Multi-pass membrane protein</topology>
    </subcellularLocation>
</comment>
<feature type="transmembrane region" description="Helical" evidence="5">
    <location>
        <begin position="49"/>
        <end position="68"/>
    </location>
</feature>
<proteinExistence type="predicted"/>
<organism evidence="6 7">
    <name type="scientific">Seminavis robusta</name>
    <dbReference type="NCBI Taxonomy" id="568900"/>
    <lineage>
        <taxon>Eukaryota</taxon>
        <taxon>Sar</taxon>
        <taxon>Stramenopiles</taxon>
        <taxon>Ochrophyta</taxon>
        <taxon>Bacillariophyta</taxon>
        <taxon>Bacillariophyceae</taxon>
        <taxon>Bacillariophycidae</taxon>
        <taxon>Naviculales</taxon>
        <taxon>Naviculaceae</taxon>
        <taxon>Seminavis</taxon>
    </lineage>
</organism>
<feature type="transmembrane region" description="Helical" evidence="5">
    <location>
        <begin position="272"/>
        <end position="289"/>
    </location>
</feature>
<keyword evidence="7" id="KW-1185">Reference proteome</keyword>
<dbReference type="SMART" id="SM00679">
    <property type="entry name" value="CTNS"/>
    <property type="match status" value="2"/>
</dbReference>
<evidence type="ECO:0000256" key="2">
    <source>
        <dbReference type="ARBA" id="ARBA00022692"/>
    </source>
</evidence>
<dbReference type="PANTHER" id="PTHR16201:SF11">
    <property type="entry name" value="PQ-LOOP REPEAT-CONTAINING PROTEIN"/>
    <property type="match status" value="1"/>
</dbReference>
<evidence type="ECO:0000313" key="6">
    <source>
        <dbReference type="EMBL" id="CAB9508875.1"/>
    </source>
</evidence>
<feature type="transmembrane region" description="Helical" evidence="5">
    <location>
        <begin position="148"/>
        <end position="168"/>
    </location>
</feature>
<accession>A0A9N8DV31</accession>
<evidence type="ECO:0000256" key="3">
    <source>
        <dbReference type="ARBA" id="ARBA00022989"/>
    </source>
</evidence>
<dbReference type="Pfam" id="PF04193">
    <property type="entry name" value="PQ-loop"/>
    <property type="match status" value="2"/>
</dbReference>
<dbReference type="InterPro" id="IPR006603">
    <property type="entry name" value="PQ-loop_rpt"/>
</dbReference>
<dbReference type="AlphaFoldDB" id="A0A9N8DV31"/>
<evidence type="ECO:0000313" key="7">
    <source>
        <dbReference type="Proteomes" id="UP001153069"/>
    </source>
</evidence>
<dbReference type="PANTHER" id="PTHR16201">
    <property type="entry name" value="SEVEN TRANSMEMBRANE PROTEIN 1-RELATED"/>
    <property type="match status" value="1"/>
</dbReference>
<evidence type="ECO:0000256" key="5">
    <source>
        <dbReference type="SAM" id="Phobius"/>
    </source>
</evidence>
<sequence length="445" mass="48971">MLDLSSLPPWIIEAGDFVIGCGFLLGFILMNVPQHYLCWKYRSAEGLSLAYILICTISNVTITLASLMGDYHFIIATATNTTGSSSSNSTGDDFNLGDFNTTSMSTGDIAVLMASATNSHPHHPHGDEDWSIALLRLFATLNACMPTLQNFVSILVGVPSLIFYYFLFSTPQPYRPSSEEEDQTATQQPLLGLEASPSTSFTMDDNNNNNDEEAVASQDAIITRKYYYSDGTEFHMAKIATVVTWIICAVAAVISFGVLANEDSDKEENTLLQVWGSTAAITNMILYIPQIVTTWRHQHEGVLSMASLVISVVGDLALVAFWIVASGETVWVYAAGVADAGMQLILIGMIIDFRKKRARERADAQGDYDFVYDATDDEDDYRYDYSLTTKNNNTNKGGEIEVVYGEVLEIYASTTSALESLWETQTLPTTTTHGSMDQSSREFLI</sequence>
<feature type="transmembrane region" description="Helical" evidence="5">
    <location>
        <begin position="330"/>
        <end position="351"/>
    </location>
</feature>
<comment type="caution">
    <text evidence="6">The sequence shown here is derived from an EMBL/GenBank/DDBJ whole genome shotgun (WGS) entry which is preliminary data.</text>
</comment>
<dbReference type="Proteomes" id="UP001153069">
    <property type="component" value="Unassembled WGS sequence"/>
</dbReference>
<evidence type="ECO:0000256" key="4">
    <source>
        <dbReference type="ARBA" id="ARBA00023136"/>
    </source>
</evidence>
<protein>
    <submittedName>
        <fullName evidence="6">Uncharacterized protein</fullName>
    </submittedName>
</protein>
<name>A0A9N8DV31_9STRA</name>
<feature type="transmembrane region" description="Helical" evidence="5">
    <location>
        <begin position="17"/>
        <end position="37"/>
    </location>
</feature>
<gene>
    <name evidence="6" type="ORF">SEMRO_364_G127230.1</name>
</gene>
<dbReference type="InterPro" id="IPR051415">
    <property type="entry name" value="LAAT-1"/>
</dbReference>